<dbReference type="GO" id="GO:0007604">
    <property type="term" value="P:phototransduction, UV"/>
    <property type="evidence" value="ECO:0007669"/>
    <property type="project" value="EnsemblMetazoa"/>
</dbReference>
<dbReference type="GO" id="GO:0005524">
    <property type="term" value="F:ATP binding"/>
    <property type="evidence" value="ECO:0007669"/>
    <property type="project" value="InterPro"/>
</dbReference>
<dbReference type="GO" id="GO:0016459">
    <property type="term" value="C:myosin complex"/>
    <property type="evidence" value="ECO:0007669"/>
    <property type="project" value="UniProtKB-KW"/>
</dbReference>
<evidence type="ECO:0000256" key="1">
    <source>
        <dbReference type="ARBA" id="ARBA00004245"/>
    </source>
</evidence>
<dbReference type="InterPro" id="IPR001609">
    <property type="entry name" value="Myosin_head_motor_dom-like"/>
</dbReference>
<dbReference type="InterPro" id="IPR052409">
    <property type="entry name" value="Myosin-III_kinase_activity"/>
</dbReference>
<feature type="compositionally biased region" description="Polar residues" evidence="8">
    <location>
        <begin position="346"/>
        <end position="361"/>
    </location>
</feature>
<dbReference type="PANTHER" id="PTHR46256:SF2">
    <property type="entry name" value="NEITHER INACTIVATION NOR AFTERPOTENTIAL PROTEIN C"/>
    <property type="match status" value="1"/>
</dbReference>
<dbReference type="Gene3D" id="1.20.58.530">
    <property type="match status" value="1"/>
</dbReference>
<dbReference type="GO" id="GO:0005516">
    <property type="term" value="F:calmodulin binding"/>
    <property type="evidence" value="ECO:0007669"/>
    <property type="project" value="EnsemblMetazoa"/>
</dbReference>
<dbReference type="AlphaFoldDB" id="B4G840"/>
<organism evidence="11">
    <name type="scientific">Drosophila persimilis</name>
    <name type="common">Fruit fly</name>
    <dbReference type="NCBI Taxonomy" id="7234"/>
    <lineage>
        <taxon>Eukaryota</taxon>
        <taxon>Metazoa</taxon>
        <taxon>Ecdysozoa</taxon>
        <taxon>Arthropoda</taxon>
        <taxon>Hexapoda</taxon>
        <taxon>Insecta</taxon>
        <taxon>Pterygota</taxon>
        <taxon>Neoptera</taxon>
        <taxon>Endopterygota</taxon>
        <taxon>Diptera</taxon>
        <taxon>Brachycera</taxon>
        <taxon>Muscomorpha</taxon>
        <taxon>Ephydroidea</taxon>
        <taxon>Drosophilidae</taxon>
        <taxon>Drosophila</taxon>
        <taxon>Sophophora</taxon>
    </lineage>
</organism>
<keyword evidence="5" id="KW-0206">Cytoskeleton</keyword>
<evidence type="ECO:0000256" key="8">
    <source>
        <dbReference type="SAM" id="MobiDB-lite"/>
    </source>
</evidence>
<dbReference type="GO" id="GO:0005737">
    <property type="term" value="C:cytoplasm"/>
    <property type="evidence" value="ECO:0007669"/>
    <property type="project" value="EnsemblMetazoa"/>
</dbReference>
<keyword evidence="4" id="KW-0677">Repeat</keyword>
<dbReference type="GO" id="GO:1990146">
    <property type="term" value="P:protein localization to rhabdomere"/>
    <property type="evidence" value="ECO:0007669"/>
    <property type="project" value="EnsemblMetazoa"/>
</dbReference>
<evidence type="ECO:0000256" key="7">
    <source>
        <dbReference type="PROSITE-ProRule" id="PRU00782"/>
    </source>
</evidence>
<dbReference type="GO" id="GO:0005634">
    <property type="term" value="C:nucleus"/>
    <property type="evidence" value="ECO:0007669"/>
    <property type="project" value="EnsemblMetazoa"/>
</dbReference>
<evidence type="ECO:0000256" key="5">
    <source>
        <dbReference type="ARBA" id="ARBA00023212"/>
    </source>
</evidence>
<reference evidence="10 11" key="1">
    <citation type="journal article" date="2007" name="Nature">
        <title>Evolution of genes and genomes on the Drosophila phylogeny.</title>
        <authorList>
            <consortium name="Drosophila 12 Genomes Consortium"/>
            <person name="Clark A.G."/>
            <person name="Eisen M.B."/>
            <person name="Smith D.R."/>
            <person name="Bergman C.M."/>
            <person name="Oliver B."/>
            <person name="Markow T.A."/>
            <person name="Kaufman T.C."/>
            <person name="Kellis M."/>
            <person name="Gelbart W."/>
            <person name="Iyer V.N."/>
            <person name="Pollard D.A."/>
            <person name="Sackton T.B."/>
            <person name="Larracuente A.M."/>
            <person name="Singh N.D."/>
            <person name="Abad J.P."/>
            <person name="Abt D.N."/>
            <person name="Adryan B."/>
            <person name="Aguade M."/>
            <person name="Akashi H."/>
            <person name="Anderson W.W."/>
            <person name="Aquadro C.F."/>
            <person name="Ardell D.H."/>
            <person name="Arguello R."/>
            <person name="Artieri C.G."/>
            <person name="Barbash D.A."/>
            <person name="Barker D."/>
            <person name="Barsanti P."/>
            <person name="Batterham P."/>
            <person name="Batzoglou S."/>
            <person name="Begun D."/>
            <person name="Bhutkar A."/>
            <person name="Blanco E."/>
            <person name="Bosak S.A."/>
            <person name="Bradley R.K."/>
            <person name="Brand A.D."/>
            <person name="Brent M.R."/>
            <person name="Brooks A.N."/>
            <person name="Brown R.H."/>
            <person name="Butlin R.K."/>
            <person name="Caggese C."/>
            <person name="Calvi B.R."/>
            <person name="Bernardo de Carvalho A."/>
            <person name="Caspi A."/>
            <person name="Castrezana S."/>
            <person name="Celniker S.E."/>
            <person name="Chang J.L."/>
            <person name="Chapple C."/>
            <person name="Chatterji S."/>
            <person name="Chinwalla A."/>
            <person name="Civetta A."/>
            <person name="Clifton S.W."/>
            <person name="Comeron J.M."/>
            <person name="Costello J.C."/>
            <person name="Coyne J.A."/>
            <person name="Daub J."/>
            <person name="David R.G."/>
            <person name="Delcher A.L."/>
            <person name="Delehaunty K."/>
            <person name="Do C.B."/>
            <person name="Ebling H."/>
            <person name="Edwards K."/>
            <person name="Eickbush T."/>
            <person name="Evans J.D."/>
            <person name="Filipski A."/>
            <person name="Findeiss S."/>
            <person name="Freyhult E."/>
            <person name="Fulton L."/>
            <person name="Fulton R."/>
            <person name="Garcia A.C."/>
            <person name="Gardiner A."/>
            <person name="Garfield D.A."/>
            <person name="Garvin B.E."/>
            <person name="Gibson G."/>
            <person name="Gilbert D."/>
            <person name="Gnerre S."/>
            <person name="Godfrey J."/>
            <person name="Good R."/>
            <person name="Gotea V."/>
            <person name="Gravely B."/>
            <person name="Greenberg A.J."/>
            <person name="Griffiths-Jones S."/>
            <person name="Gross S."/>
            <person name="Guigo R."/>
            <person name="Gustafson E.A."/>
            <person name="Haerty W."/>
            <person name="Hahn M.W."/>
            <person name="Halligan D.L."/>
            <person name="Halpern A.L."/>
            <person name="Halter G.M."/>
            <person name="Han M.V."/>
            <person name="Heger A."/>
            <person name="Hillier L."/>
            <person name="Hinrichs A.S."/>
            <person name="Holmes I."/>
            <person name="Hoskins R.A."/>
            <person name="Hubisz M.J."/>
            <person name="Hultmark D."/>
            <person name="Huntley M.A."/>
            <person name="Jaffe D.B."/>
            <person name="Jagadeeshan S."/>
            <person name="Jeck W.R."/>
            <person name="Johnson J."/>
            <person name="Jones C.D."/>
            <person name="Jordan W.C."/>
            <person name="Karpen G.H."/>
            <person name="Kataoka E."/>
            <person name="Keightley P.D."/>
            <person name="Kheradpour P."/>
            <person name="Kirkness E.F."/>
            <person name="Koerich L.B."/>
            <person name="Kristiansen K."/>
            <person name="Kudrna D."/>
            <person name="Kulathinal R.J."/>
            <person name="Kumar S."/>
            <person name="Kwok R."/>
            <person name="Lander E."/>
            <person name="Langley C.H."/>
            <person name="Lapoint R."/>
            <person name="Lazzaro B.P."/>
            <person name="Lee S.J."/>
            <person name="Levesque L."/>
            <person name="Li R."/>
            <person name="Lin C.F."/>
            <person name="Lin M.F."/>
            <person name="Lindblad-Toh K."/>
            <person name="Llopart A."/>
            <person name="Long M."/>
            <person name="Low L."/>
            <person name="Lozovsky E."/>
            <person name="Lu J."/>
            <person name="Luo M."/>
            <person name="Machado C.A."/>
            <person name="Makalowski W."/>
            <person name="Marzo M."/>
            <person name="Matsuda M."/>
            <person name="Matzkin L."/>
            <person name="McAllister B."/>
            <person name="McBride C.S."/>
            <person name="McKernan B."/>
            <person name="McKernan K."/>
            <person name="Mendez-Lago M."/>
            <person name="Minx P."/>
            <person name="Mollenhauer M.U."/>
            <person name="Montooth K."/>
            <person name="Mount S.M."/>
            <person name="Mu X."/>
            <person name="Myers E."/>
            <person name="Negre B."/>
            <person name="Newfeld S."/>
            <person name="Nielsen R."/>
            <person name="Noor M.A."/>
            <person name="O'Grady P."/>
            <person name="Pachter L."/>
            <person name="Papaceit M."/>
            <person name="Parisi M.J."/>
            <person name="Parisi M."/>
            <person name="Parts L."/>
            <person name="Pedersen J.S."/>
            <person name="Pesole G."/>
            <person name="Phillippy A.M."/>
            <person name="Ponting C.P."/>
            <person name="Pop M."/>
            <person name="Porcelli D."/>
            <person name="Powell J.R."/>
            <person name="Prohaska S."/>
            <person name="Pruitt K."/>
            <person name="Puig M."/>
            <person name="Quesneville H."/>
            <person name="Ram K.R."/>
            <person name="Rand D."/>
            <person name="Rasmussen M.D."/>
            <person name="Reed L.K."/>
            <person name="Reenan R."/>
            <person name="Reily A."/>
            <person name="Remington K.A."/>
            <person name="Rieger T.T."/>
            <person name="Ritchie M.G."/>
            <person name="Robin C."/>
            <person name="Rogers Y.H."/>
            <person name="Rohde C."/>
            <person name="Rozas J."/>
            <person name="Rubenfield M.J."/>
            <person name="Ruiz A."/>
            <person name="Russo S."/>
            <person name="Salzberg S.L."/>
            <person name="Sanchez-Gracia A."/>
            <person name="Saranga D.J."/>
            <person name="Sato H."/>
            <person name="Schaeffer S.W."/>
            <person name="Schatz M.C."/>
            <person name="Schlenke T."/>
            <person name="Schwartz R."/>
            <person name="Segarra C."/>
            <person name="Singh R.S."/>
            <person name="Sirot L."/>
            <person name="Sirota M."/>
            <person name="Sisneros N.B."/>
            <person name="Smith C.D."/>
            <person name="Smith T.F."/>
            <person name="Spieth J."/>
            <person name="Stage D.E."/>
            <person name="Stark A."/>
            <person name="Stephan W."/>
            <person name="Strausberg R.L."/>
            <person name="Strempel S."/>
            <person name="Sturgill D."/>
            <person name="Sutton G."/>
            <person name="Sutton G.G."/>
            <person name="Tao W."/>
            <person name="Teichmann S."/>
            <person name="Tobari Y.N."/>
            <person name="Tomimura Y."/>
            <person name="Tsolas J.M."/>
            <person name="Valente V.L."/>
            <person name="Venter E."/>
            <person name="Venter J.C."/>
            <person name="Vicario S."/>
            <person name="Vieira F.G."/>
            <person name="Vilella A.J."/>
            <person name="Villasante A."/>
            <person name="Walenz B."/>
            <person name="Wang J."/>
            <person name="Wasserman M."/>
            <person name="Watts T."/>
            <person name="Wilson D."/>
            <person name="Wilson R.K."/>
            <person name="Wing R.A."/>
            <person name="Wolfner M.F."/>
            <person name="Wong A."/>
            <person name="Wong G.K."/>
            <person name="Wu C.I."/>
            <person name="Wu G."/>
            <person name="Yamamoto D."/>
            <person name="Yang H.P."/>
            <person name="Yang S.P."/>
            <person name="Yorke J.A."/>
            <person name="Yoshida K."/>
            <person name="Zdobnov E."/>
            <person name="Zhang P."/>
            <person name="Zhang Y."/>
            <person name="Zimin A.V."/>
            <person name="Baldwin J."/>
            <person name="Abdouelleil A."/>
            <person name="Abdulkadir J."/>
            <person name="Abebe A."/>
            <person name="Abera B."/>
            <person name="Abreu J."/>
            <person name="Acer S.C."/>
            <person name="Aftuck L."/>
            <person name="Alexander A."/>
            <person name="An P."/>
            <person name="Anderson E."/>
            <person name="Anderson S."/>
            <person name="Arachi H."/>
            <person name="Azer M."/>
            <person name="Bachantsang P."/>
            <person name="Barry A."/>
            <person name="Bayul T."/>
            <person name="Berlin A."/>
            <person name="Bessette D."/>
            <person name="Bloom T."/>
            <person name="Blye J."/>
            <person name="Boguslavskiy L."/>
            <person name="Bonnet C."/>
            <person name="Boukhgalter B."/>
            <person name="Bourzgui I."/>
            <person name="Brown A."/>
            <person name="Cahill P."/>
            <person name="Channer S."/>
            <person name="Cheshatsang Y."/>
            <person name="Chuda L."/>
            <person name="Citroen M."/>
            <person name="Collymore A."/>
            <person name="Cooke P."/>
            <person name="Costello M."/>
            <person name="D'Aco K."/>
            <person name="Daza R."/>
            <person name="De Haan G."/>
            <person name="DeGray S."/>
            <person name="DeMaso C."/>
            <person name="Dhargay N."/>
            <person name="Dooley K."/>
            <person name="Dooley E."/>
            <person name="Doricent M."/>
            <person name="Dorje P."/>
            <person name="Dorjee K."/>
            <person name="Dupes A."/>
            <person name="Elong R."/>
            <person name="Falk J."/>
            <person name="Farina A."/>
            <person name="Faro S."/>
            <person name="Ferguson D."/>
            <person name="Fisher S."/>
            <person name="Foley C.D."/>
            <person name="Franke A."/>
            <person name="Friedrich D."/>
            <person name="Gadbois L."/>
            <person name="Gearin G."/>
            <person name="Gearin C.R."/>
            <person name="Giannoukos G."/>
            <person name="Goode T."/>
            <person name="Graham J."/>
            <person name="Grandbois E."/>
            <person name="Grewal S."/>
            <person name="Gyaltsen K."/>
            <person name="Hafez N."/>
            <person name="Hagos B."/>
            <person name="Hall J."/>
            <person name="Henson C."/>
            <person name="Hollinger A."/>
            <person name="Honan T."/>
            <person name="Huard M.D."/>
            <person name="Hughes L."/>
            <person name="Hurhula B."/>
            <person name="Husby M.E."/>
            <person name="Kamat A."/>
            <person name="Kanga B."/>
            <person name="Kashin S."/>
            <person name="Khazanovich D."/>
            <person name="Kisner P."/>
            <person name="Lance K."/>
            <person name="Lara M."/>
            <person name="Lee W."/>
            <person name="Lennon N."/>
            <person name="Letendre F."/>
            <person name="LeVine R."/>
            <person name="Lipovsky A."/>
            <person name="Liu X."/>
            <person name="Liu J."/>
            <person name="Liu S."/>
            <person name="Lokyitsang T."/>
            <person name="Lokyitsang Y."/>
            <person name="Lubonja R."/>
            <person name="Lui A."/>
            <person name="MacDonald P."/>
            <person name="Magnisalis V."/>
            <person name="Maru K."/>
            <person name="Matthews C."/>
            <person name="McCusker W."/>
            <person name="McDonough S."/>
            <person name="Mehta T."/>
            <person name="Meldrim J."/>
            <person name="Meneus L."/>
            <person name="Mihai O."/>
            <person name="Mihalev A."/>
            <person name="Mihova T."/>
            <person name="Mittelman R."/>
            <person name="Mlenga V."/>
            <person name="Montmayeur A."/>
            <person name="Mulrain L."/>
            <person name="Navidi A."/>
            <person name="Naylor J."/>
            <person name="Negash T."/>
            <person name="Nguyen T."/>
            <person name="Nguyen N."/>
            <person name="Nicol R."/>
            <person name="Norbu C."/>
            <person name="Norbu N."/>
            <person name="Novod N."/>
            <person name="O'Neill B."/>
            <person name="Osman S."/>
            <person name="Markiewicz E."/>
            <person name="Oyono O.L."/>
            <person name="Patti C."/>
            <person name="Phunkhang P."/>
            <person name="Pierre F."/>
            <person name="Priest M."/>
            <person name="Raghuraman S."/>
            <person name="Rege F."/>
            <person name="Reyes R."/>
            <person name="Rise C."/>
            <person name="Rogov P."/>
            <person name="Ross K."/>
            <person name="Ryan E."/>
            <person name="Settipalli S."/>
            <person name="Shea T."/>
            <person name="Sherpa N."/>
            <person name="Shi L."/>
            <person name="Shih D."/>
            <person name="Sparrow T."/>
            <person name="Spaulding J."/>
            <person name="Stalker J."/>
            <person name="Stange-Thomann N."/>
            <person name="Stavropoulos S."/>
            <person name="Stone C."/>
            <person name="Strader C."/>
            <person name="Tesfaye S."/>
            <person name="Thomson T."/>
            <person name="Thoulutsang Y."/>
            <person name="Thoulutsang D."/>
            <person name="Topham K."/>
            <person name="Topping I."/>
            <person name="Tsamla T."/>
            <person name="Vassiliev H."/>
            <person name="Vo A."/>
            <person name="Wangchuk T."/>
            <person name="Wangdi T."/>
            <person name="Weiand M."/>
            <person name="Wilkinson J."/>
            <person name="Wilson A."/>
            <person name="Yadav S."/>
            <person name="Young G."/>
            <person name="Yu Q."/>
            <person name="Zembek L."/>
            <person name="Zhong D."/>
            <person name="Zimmer A."/>
            <person name="Zwirko Z."/>
            <person name="Jaffe D.B."/>
            <person name="Alvarez P."/>
            <person name="Brockman W."/>
            <person name="Butler J."/>
            <person name="Chin C."/>
            <person name="Gnerre S."/>
            <person name="Grabherr M."/>
            <person name="Kleber M."/>
            <person name="Mauceli E."/>
            <person name="MacCallum I."/>
        </authorList>
    </citation>
    <scope>NUCLEOTIDE SEQUENCE [LARGE SCALE GENOMIC DNA]</scope>
    <source>
        <strain evidence="11">MSH-3 / Tucson 14011-0111.49</strain>
    </source>
</reference>
<comment type="caution">
    <text evidence="7">Lacks conserved residue(s) required for the propagation of feature annotation.</text>
</comment>
<keyword evidence="7" id="KW-0009">Actin-binding</keyword>
<evidence type="ECO:0000256" key="3">
    <source>
        <dbReference type="ARBA" id="ARBA00022490"/>
    </source>
</evidence>
<dbReference type="Proteomes" id="UP000008744">
    <property type="component" value="Unassembled WGS sequence"/>
</dbReference>
<keyword evidence="3" id="KW-0963">Cytoplasm</keyword>
<evidence type="ECO:0000256" key="4">
    <source>
        <dbReference type="ARBA" id="ARBA00022737"/>
    </source>
</evidence>
<dbReference type="PANTHER" id="PTHR46256">
    <property type="entry name" value="AGAP011099-PA"/>
    <property type="match status" value="1"/>
</dbReference>
<dbReference type="GO" id="GO:0016059">
    <property type="term" value="P:negative regulation of opsin-mediated signaling pathway"/>
    <property type="evidence" value="ECO:0007669"/>
    <property type="project" value="EnsemblMetazoa"/>
</dbReference>
<dbReference type="GO" id="GO:0007010">
    <property type="term" value="P:cytoskeleton organization"/>
    <property type="evidence" value="ECO:0007669"/>
    <property type="project" value="EnsemblMetazoa"/>
</dbReference>
<dbReference type="GO" id="GO:0004674">
    <property type="term" value="F:protein serine/threonine kinase activity"/>
    <property type="evidence" value="ECO:0007669"/>
    <property type="project" value="EnsemblMetazoa"/>
</dbReference>
<dbReference type="eggNOG" id="KOG4229">
    <property type="taxonomic scope" value="Eukaryota"/>
</dbReference>
<keyword evidence="11" id="KW-1185">Reference proteome</keyword>
<evidence type="ECO:0000259" key="9">
    <source>
        <dbReference type="PROSITE" id="PS51456"/>
    </source>
</evidence>
<dbReference type="GO" id="GO:0003779">
    <property type="term" value="F:actin binding"/>
    <property type="evidence" value="ECO:0007669"/>
    <property type="project" value="UniProtKB-KW"/>
</dbReference>
<feature type="compositionally biased region" description="Polar residues" evidence="8">
    <location>
        <begin position="237"/>
        <end position="246"/>
    </location>
</feature>
<evidence type="ECO:0000256" key="6">
    <source>
        <dbReference type="ARBA" id="ARBA00023273"/>
    </source>
</evidence>
<keyword evidence="7" id="KW-0518">Myosin</keyword>
<dbReference type="GO" id="GO:0030832">
    <property type="term" value="P:regulation of actin filament length"/>
    <property type="evidence" value="ECO:0007669"/>
    <property type="project" value="TreeGrafter"/>
</dbReference>
<dbReference type="InterPro" id="IPR027417">
    <property type="entry name" value="P-loop_NTPase"/>
</dbReference>
<comment type="similarity">
    <text evidence="7">Belongs to the TRAFAC class myosin-kinesin ATPase superfamily. Myosin family.</text>
</comment>
<feature type="region of interest" description="Disordered" evidence="8">
    <location>
        <begin position="132"/>
        <end position="172"/>
    </location>
</feature>
<gene>
    <name evidence="10" type="primary">Dper\GL18904</name>
    <name evidence="10" type="ORF">Dper_GL18904</name>
</gene>
<comment type="subcellular location">
    <subcellularLocation>
        <location evidence="2">Cell projection</location>
    </subcellularLocation>
    <subcellularLocation>
        <location evidence="1">Cytoplasm</location>
        <location evidence="1">Cytoskeleton</location>
    </subcellularLocation>
</comment>
<dbReference type="PROSITE" id="PS51456">
    <property type="entry name" value="MYOSIN_MOTOR"/>
    <property type="match status" value="1"/>
</dbReference>
<dbReference type="EMBL" id="CH479180">
    <property type="protein sequence ID" value="EDW28520.1"/>
    <property type="molecule type" value="Genomic_DNA"/>
</dbReference>
<dbReference type="GO" id="GO:0035091">
    <property type="term" value="F:phosphatidylinositol binding"/>
    <property type="evidence" value="ECO:0007669"/>
    <property type="project" value="EnsemblMetazoa"/>
</dbReference>
<sequence length="389" mass="44356">MDRVSEKHSQFVKKHTATEISVAHYTGRIIYDTRSFTDINRDFVPPEMIETFRSSLDESIMLMFTNQLTKAGNLTMPFEAVQHKDETERRSYWAKRVRSIPIWQLPKYKKRIAGSVTGSVCRRWSMRRRANGMRTPPTLFDPMPRNGERSPSFRSCCTTERPASRTLSISHNRNQVQQNMNAYNNAYNNYNSSNNPNWGRSGSRRNSLKGYAAPPPPPPMPSSNNYYRNNPSQQPQRNYQQRSSYPPSDPIRELQNMARNDGDNSEDPPFNFKAMLRKTNYPRGSETSTYDFNNRRGSDAGDQQHTFQAPKLRSTGRRFEDEGGYKTSAGNYGAARNFGQQRAPPLNQSSSSVGRSFENSNARSFEQAGSYVEEEIAPGVTLSGYAVDI</sequence>
<feature type="domain" description="Myosin motor" evidence="9">
    <location>
        <begin position="1"/>
        <end position="90"/>
    </location>
</feature>
<keyword evidence="6" id="KW-0966">Cell projection</keyword>
<feature type="region of interest" description="Disordered" evidence="8">
    <location>
        <begin position="185"/>
        <end position="361"/>
    </location>
</feature>
<dbReference type="HOGENOM" id="CLU_710326_0_0_1"/>
<dbReference type="GO" id="GO:0045494">
    <property type="term" value="P:photoreceptor cell maintenance"/>
    <property type="evidence" value="ECO:0007669"/>
    <property type="project" value="EnsemblMetazoa"/>
</dbReference>
<evidence type="ECO:0000313" key="11">
    <source>
        <dbReference type="Proteomes" id="UP000008744"/>
    </source>
</evidence>
<dbReference type="STRING" id="7234.B4G840"/>
<protein>
    <submittedName>
        <fullName evidence="10">GL18904</fullName>
    </submittedName>
</protein>
<dbReference type="SUPFAM" id="SSF52540">
    <property type="entry name" value="P-loop containing nucleoside triphosphate hydrolases"/>
    <property type="match status" value="1"/>
</dbReference>
<dbReference type="GO" id="GO:0000146">
    <property type="term" value="F:microfilament motor activity"/>
    <property type="evidence" value="ECO:0007669"/>
    <property type="project" value="TreeGrafter"/>
</dbReference>
<proteinExistence type="inferred from homology"/>
<dbReference type="GO" id="GO:0033583">
    <property type="term" value="C:rhabdomere membrane"/>
    <property type="evidence" value="ECO:0007669"/>
    <property type="project" value="EnsemblMetazoa"/>
</dbReference>
<evidence type="ECO:0000313" key="10">
    <source>
        <dbReference type="EMBL" id="EDW28520.1"/>
    </source>
</evidence>
<keyword evidence="7" id="KW-0505">Motor protein</keyword>
<dbReference type="GO" id="GO:0016027">
    <property type="term" value="C:inaD signaling complex"/>
    <property type="evidence" value="ECO:0007669"/>
    <property type="project" value="EnsemblMetazoa"/>
</dbReference>
<feature type="compositionally biased region" description="Low complexity" evidence="8">
    <location>
        <begin position="185"/>
        <end position="197"/>
    </location>
</feature>
<feature type="compositionally biased region" description="Low complexity" evidence="8">
    <location>
        <begin position="222"/>
        <end position="236"/>
    </location>
</feature>
<dbReference type="GO" id="GO:0006886">
    <property type="term" value="P:intracellular protein transport"/>
    <property type="evidence" value="ECO:0007669"/>
    <property type="project" value="EnsemblMetazoa"/>
</dbReference>
<evidence type="ECO:0000256" key="2">
    <source>
        <dbReference type="ARBA" id="ARBA00004316"/>
    </source>
</evidence>
<accession>B4G840</accession>
<dbReference type="OrthoDB" id="6108017at2759"/>
<name>B4G840_DROPE</name>
<dbReference type="GO" id="GO:0007603">
    <property type="term" value="P:phototransduction, visible light"/>
    <property type="evidence" value="ECO:0007669"/>
    <property type="project" value="EnsemblMetazoa"/>
</dbReference>